<feature type="transmembrane region" description="Helical" evidence="6">
    <location>
        <begin position="261"/>
        <end position="279"/>
    </location>
</feature>
<keyword evidence="4 6" id="KW-1133">Transmembrane helix</keyword>
<evidence type="ECO:0000313" key="9">
    <source>
        <dbReference type="Proteomes" id="UP001359469"/>
    </source>
</evidence>
<evidence type="ECO:0000259" key="7">
    <source>
        <dbReference type="Pfam" id="PF11862"/>
    </source>
</evidence>
<keyword evidence="2" id="KW-1003">Cell membrane</keyword>
<feature type="transmembrane region" description="Helical" evidence="6">
    <location>
        <begin position="45"/>
        <end position="65"/>
    </location>
</feature>
<evidence type="ECO:0000256" key="4">
    <source>
        <dbReference type="ARBA" id="ARBA00022989"/>
    </source>
</evidence>
<evidence type="ECO:0000256" key="2">
    <source>
        <dbReference type="ARBA" id="ARBA00022475"/>
    </source>
</evidence>
<evidence type="ECO:0000256" key="5">
    <source>
        <dbReference type="ARBA" id="ARBA00023136"/>
    </source>
</evidence>
<accession>A0ABU8JNC1</accession>
<dbReference type="Pfam" id="PF02653">
    <property type="entry name" value="BPD_transp_2"/>
    <property type="match status" value="1"/>
</dbReference>
<feature type="domain" description="High-affinity branched-chain amino acid transport system permease LivHM N-terminal" evidence="7">
    <location>
        <begin position="5"/>
        <end position="103"/>
    </location>
</feature>
<evidence type="ECO:0000256" key="6">
    <source>
        <dbReference type="SAM" id="Phobius"/>
    </source>
</evidence>
<comment type="caution">
    <text evidence="8">The sequence shown here is derived from an EMBL/GenBank/DDBJ whole genome shotgun (WGS) entry which is preliminary data.</text>
</comment>
<feature type="transmembrane region" description="Helical" evidence="6">
    <location>
        <begin position="385"/>
        <end position="401"/>
    </location>
</feature>
<dbReference type="Pfam" id="PF11862">
    <property type="entry name" value="DUF3382"/>
    <property type="match status" value="1"/>
</dbReference>
<dbReference type="InterPro" id="IPR043428">
    <property type="entry name" value="LivM-like"/>
</dbReference>
<organism evidence="8 9">
    <name type="scientific">Dickeya chrysanthemi</name>
    <name type="common">Pectobacterium chrysanthemi</name>
    <name type="synonym">Erwinia chrysanthemi</name>
    <dbReference type="NCBI Taxonomy" id="556"/>
    <lineage>
        <taxon>Bacteria</taxon>
        <taxon>Pseudomonadati</taxon>
        <taxon>Pseudomonadota</taxon>
        <taxon>Gammaproteobacteria</taxon>
        <taxon>Enterobacterales</taxon>
        <taxon>Pectobacteriaceae</taxon>
        <taxon>Dickeya</taxon>
    </lineage>
</organism>
<dbReference type="Proteomes" id="UP001359469">
    <property type="component" value="Unassembled WGS sequence"/>
</dbReference>
<dbReference type="InterPro" id="IPR021807">
    <property type="entry name" value="LivHM_N"/>
</dbReference>
<dbReference type="RefSeq" id="WP_336729653.1">
    <property type="nucleotide sequence ID" value="NZ_JBBBOO010000007.1"/>
</dbReference>
<sequence length="424" mass="46328">MKLHTLVNAVVSALVLLVLATFLMGMQLSLDGTRLVVHGAEKLRWMWIIAACALVFLFQLLRPALAQGAKKVFGPGFVLPGFDGSTPRQKLLALALVIVAVVWPFVVSRGTVDIATLTMIYIILGLGLNVVVGLSGLLVLGYGGFYAIGAYTYALLSHYYGLGFWQCLPLAGLTAALSGFLLGFPVLRLRGDYLAIVTLGFGEIVRILLLNNTGFTGGPNGISQIPKPTFFGLEFNRAPREGGWDTFHHFFGLNYDPSDRIIFLYMVALLLVMLTLFVINRLLRMPLGRAWEALREDEIACRSLGLSPTKIKLTAFTISAAFAGFAGTLFAARQGFVSPESFTFVESAFVLAIVVLGGMGSQFAVVLAAILLVVSRELMRDLNEYSMLLLGALMVLMMIWRPQGLLPMKRTQIKLQVEKKEEQA</sequence>
<feature type="transmembrane region" description="Helical" evidence="6">
    <location>
        <begin position="191"/>
        <end position="209"/>
    </location>
</feature>
<dbReference type="PANTHER" id="PTHR30482">
    <property type="entry name" value="HIGH-AFFINITY BRANCHED-CHAIN AMINO ACID TRANSPORT SYSTEM PERMEASE"/>
    <property type="match status" value="1"/>
</dbReference>
<dbReference type="CDD" id="cd06581">
    <property type="entry name" value="TM_PBP1_LivM_like"/>
    <property type="match status" value="1"/>
</dbReference>
<protein>
    <submittedName>
        <fullName evidence="8">High-affinity branched-chain amino acid ABC transporter permease LivM</fullName>
    </submittedName>
</protein>
<feature type="transmembrane region" description="Helical" evidence="6">
    <location>
        <begin position="163"/>
        <end position="184"/>
    </location>
</feature>
<comment type="subcellular location">
    <subcellularLocation>
        <location evidence="1">Cell inner membrane</location>
        <topology evidence="1">Multi-pass membrane protein</topology>
    </subcellularLocation>
</comment>
<reference evidence="8 9" key="1">
    <citation type="submission" date="2024-03" db="EMBL/GenBank/DDBJ databases">
        <title>Analysis of soft rot Pectobacteriaceae population diversity in US potato growing regions between 2016 and 2022.</title>
        <authorList>
            <person name="Ma X."/>
            <person name="Zhang X."/>
            <person name="Stodghill P."/>
            <person name="Rioux R."/>
            <person name="Babler B."/>
            <person name="Shrestha S."/>
            <person name="Babler B."/>
            <person name="Rivedal H."/>
            <person name="Frost K."/>
            <person name="Hao J."/>
            <person name="Secor G."/>
            <person name="Swingle B."/>
        </authorList>
    </citation>
    <scope>NUCLEOTIDE SEQUENCE [LARGE SCALE GENOMIC DNA]</scope>
    <source>
        <strain evidence="8 9">SR64</strain>
    </source>
</reference>
<dbReference type="NCBIfam" id="NF008450">
    <property type="entry name" value="PRK11301.1"/>
    <property type="match status" value="1"/>
</dbReference>
<keyword evidence="9" id="KW-1185">Reference proteome</keyword>
<keyword evidence="5 6" id="KW-0472">Membrane</keyword>
<proteinExistence type="predicted"/>
<evidence type="ECO:0000256" key="3">
    <source>
        <dbReference type="ARBA" id="ARBA00022692"/>
    </source>
</evidence>
<evidence type="ECO:0000256" key="1">
    <source>
        <dbReference type="ARBA" id="ARBA00004429"/>
    </source>
</evidence>
<feature type="transmembrane region" description="Helical" evidence="6">
    <location>
        <begin position="348"/>
        <end position="373"/>
    </location>
</feature>
<feature type="transmembrane region" description="Helical" evidence="6">
    <location>
        <begin position="119"/>
        <end position="143"/>
    </location>
</feature>
<feature type="transmembrane region" description="Helical" evidence="6">
    <location>
        <begin position="91"/>
        <end position="107"/>
    </location>
</feature>
<gene>
    <name evidence="8" type="ORF">WCU84_11470</name>
</gene>
<dbReference type="PANTHER" id="PTHR30482:SF20">
    <property type="entry name" value="HIGH-AFFINITY BRANCHED-CHAIN AMINO ACID TRANSPORT SYSTEM PERMEASE PROTEIN LIVM"/>
    <property type="match status" value="1"/>
</dbReference>
<feature type="transmembrane region" description="Helical" evidence="6">
    <location>
        <begin position="313"/>
        <end position="336"/>
    </location>
</feature>
<dbReference type="EMBL" id="JBBBOO010000007">
    <property type="protein sequence ID" value="MEI7064276.1"/>
    <property type="molecule type" value="Genomic_DNA"/>
</dbReference>
<feature type="transmembrane region" description="Helical" evidence="6">
    <location>
        <begin position="6"/>
        <end position="24"/>
    </location>
</feature>
<name>A0ABU8JNC1_DICCH</name>
<evidence type="ECO:0000313" key="8">
    <source>
        <dbReference type="EMBL" id="MEI7064276.1"/>
    </source>
</evidence>
<keyword evidence="3 6" id="KW-0812">Transmembrane</keyword>
<dbReference type="InterPro" id="IPR001851">
    <property type="entry name" value="ABC_transp_permease"/>
</dbReference>